<name>A0A2U8BSC8_9RICK</name>
<feature type="transmembrane region" description="Helical" evidence="1">
    <location>
        <begin position="12"/>
        <end position="33"/>
    </location>
</feature>
<keyword evidence="1" id="KW-0812">Transmembrane</keyword>
<keyword evidence="1" id="KW-1133">Transmembrane helix</keyword>
<sequence length="84" mass="9866">MTNQQRNALTALLQSFVILLAFTFLFHVIKHFFEDKEKYSKAVSLFKKCENKISTLTFLLSVLSKVYKKKQVVCAHKYSLLNKY</sequence>
<evidence type="ECO:0000256" key="1">
    <source>
        <dbReference type="SAM" id="Phobius"/>
    </source>
</evidence>
<evidence type="ECO:0000313" key="2">
    <source>
        <dbReference type="EMBL" id="AWD33249.1"/>
    </source>
</evidence>
<protein>
    <submittedName>
        <fullName evidence="2">Uncharacterized protein</fullName>
    </submittedName>
</protein>
<keyword evidence="3" id="KW-1185">Reference proteome</keyword>
<dbReference type="AlphaFoldDB" id="A0A2U8BSC8"/>
<proteinExistence type="predicted"/>
<organism evidence="2 3">
    <name type="scientific">Candidatus Fokinia solitaria</name>
    <dbReference type="NCBI Taxonomy" id="1802984"/>
    <lineage>
        <taxon>Bacteria</taxon>
        <taxon>Pseudomonadati</taxon>
        <taxon>Pseudomonadota</taxon>
        <taxon>Alphaproteobacteria</taxon>
        <taxon>Rickettsiales</taxon>
        <taxon>Candidatus Midichloriaceae</taxon>
        <taxon>Candidatus Fokinia</taxon>
    </lineage>
</organism>
<dbReference type="EMBL" id="CP025989">
    <property type="protein sequence ID" value="AWD33249.1"/>
    <property type="molecule type" value="Genomic_DNA"/>
</dbReference>
<dbReference type="KEGG" id="fso:Fsol_00454"/>
<reference evidence="2 3" key="1">
    <citation type="journal article" date="2018" name="Genome Biol. Evol.">
        <title>The Genome Sequence of "Candidatus Fokinia solitaria": Insights on Reductive Evolution in Rickettsiales.</title>
        <authorList>
            <person name="Floriano A.M."/>
            <person name="Castelli M."/>
            <person name="Krenek S."/>
            <person name="Berendonk T.U."/>
            <person name="Bazzocchi C."/>
            <person name="Petroni G."/>
            <person name="Sassera D."/>
        </authorList>
    </citation>
    <scope>NUCLEOTIDE SEQUENCE [LARGE SCALE GENOMIC DNA]</scope>
    <source>
        <strain evidence="2">Rio ETE_ALG 3VII</strain>
    </source>
</reference>
<dbReference type="Proteomes" id="UP000244519">
    <property type="component" value="Chromosome"/>
</dbReference>
<accession>A0A2U8BSC8</accession>
<keyword evidence="1" id="KW-0472">Membrane</keyword>
<evidence type="ECO:0000313" key="3">
    <source>
        <dbReference type="Proteomes" id="UP000244519"/>
    </source>
</evidence>
<gene>
    <name evidence="2" type="ORF">Fsol_00454</name>
</gene>